<evidence type="ECO:0000313" key="2">
    <source>
        <dbReference type="EMBL" id="ETN11818.1"/>
    </source>
</evidence>
<evidence type="ECO:0000313" key="3">
    <source>
        <dbReference type="Proteomes" id="UP000018817"/>
    </source>
</evidence>
<dbReference type="RefSeq" id="XP_008903032.1">
    <property type="nucleotide sequence ID" value="XM_008904784.1"/>
</dbReference>
<dbReference type="GeneID" id="20191140"/>
<sequence>MRKMAPPMEPSCHQLRNCIMSSNEPGERQEFEDVPRWHTKKKFA</sequence>
<feature type="region of interest" description="Disordered" evidence="1">
    <location>
        <begin position="23"/>
        <end position="44"/>
    </location>
</feature>
<name>W2QF60_PHYN3</name>
<reference evidence="2 3" key="2">
    <citation type="submission" date="2013-11" db="EMBL/GenBank/DDBJ databases">
        <title>The Genome Sequence of Phytophthora parasitica INRA-310.</title>
        <authorList>
            <consortium name="The Broad Institute Genomics Platform"/>
            <person name="Russ C."/>
            <person name="Tyler B."/>
            <person name="Panabieres F."/>
            <person name="Shan W."/>
            <person name="Tripathy S."/>
            <person name="Grunwald N."/>
            <person name="Machado M."/>
            <person name="Johnson C.S."/>
            <person name="Arredondo F."/>
            <person name="Hong C."/>
            <person name="Coffey M."/>
            <person name="Young S.K."/>
            <person name="Zeng Q."/>
            <person name="Gargeya S."/>
            <person name="Fitzgerald M."/>
            <person name="Abouelleil A."/>
            <person name="Alvarado L."/>
            <person name="Chapman S.B."/>
            <person name="Gainer-Dewar J."/>
            <person name="Goldberg J."/>
            <person name="Griggs A."/>
            <person name="Gujja S."/>
            <person name="Hansen M."/>
            <person name="Howarth C."/>
            <person name="Imamovic A."/>
            <person name="Ireland A."/>
            <person name="Larimer J."/>
            <person name="McCowan C."/>
            <person name="Murphy C."/>
            <person name="Pearson M."/>
            <person name="Poon T.W."/>
            <person name="Priest M."/>
            <person name="Roberts A."/>
            <person name="Saif S."/>
            <person name="Shea T."/>
            <person name="Sykes S."/>
            <person name="Wortman J."/>
            <person name="Nusbaum C."/>
            <person name="Birren B."/>
        </authorList>
    </citation>
    <scope>NUCLEOTIDE SEQUENCE [LARGE SCALE GENOMIC DNA]</scope>
    <source>
        <strain evidence="2 3">INRA-310</strain>
    </source>
</reference>
<dbReference type="Proteomes" id="UP000018817">
    <property type="component" value="Unassembled WGS sequence"/>
</dbReference>
<dbReference type="AlphaFoldDB" id="W2QF60"/>
<reference evidence="3" key="1">
    <citation type="submission" date="2011-12" db="EMBL/GenBank/DDBJ databases">
        <authorList>
            <consortium name="The Broad Institute Genome Sequencing Platform"/>
            <person name="Russ C."/>
            <person name="Tyler B."/>
            <person name="Panabieres F."/>
            <person name="Shan W."/>
            <person name="Tripathy S."/>
            <person name="Grunwald N."/>
            <person name="Machado M."/>
            <person name="Young S.K."/>
            <person name="Zeng Q."/>
            <person name="Gargeya S."/>
            <person name="Fitzgerald M."/>
            <person name="Haas B."/>
            <person name="Abouelleil A."/>
            <person name="Alvarado L."/>
            <person name="Arachchi H.M."/>
            <person name="Berlin A."/>
            <person name="Chapman S.B."/>
            <person name="Gearin G."/>
            <person name="Goldberg J."/>
            <person name="Griggs A."/>
            <person name="Gujja S."/>
            <person name="Hansen M."/>
            <person name="Heiman D."/>
            <person name="Howarth C."/>
            <person name="Larimer J."/>
            <person name="Lui A."/>
            <person name="MacDonald P.J.P."/>
            <person name="McCowen C."/>
            <person name="Montmayeur A."/>
            <person name="Murphy C."/>
            <person name="Neiman D."/>
            <person name="Pearson M."/>
            <person name="Priest M."/>
            <person name="Roberts A."/>
            <person name="Saif S."/>
            <person name="Shea T."/>
            <person name="Sisk P."/>
            <person name="Stolte C."/>
            <person name="Sykes S."/>
            <person name="Wortman J."/>
            <person name="Nusbaum C."/>
            <person name="Birren B."/>
        </authorList>
    </citation>
    <scope>NUCLEOTIDE SEQUENCE [LARGE SCALE GENOMIC DNA]</scope>
    <source>
        <strain evidence="3">INRA-310</strain>
    </source>
</reference>
<gene>
    <name evidence="2" type="ORF">PPTG_22541</name>
</gene>
<feature type="compositionally biased region" description="Basic and acidic residues" evidence="1">
    <location>
        <begin position="25"/>
        <end position="36"/>
    </location>
</feature>
<organism evidence="2 3">
    <name type="scientific">Phytophthora nicotianae (strain INRA-310)</name>
    <name type="common">Phytophthora parasitica</name>
    <dbReference type="NCBI Taxonomy" id="761204"/>
    <lineage>
        <taxon>Eukaryota</taxon>
        <taxon>Sar</taxon>
        <taxon>Stramenopiles</taxon>
        <taxon>Oomycota</taxon>
        <taxon>Peronosporomycetes</taxon>
        <taxon>Peronosporales</taxon>
        <taxon>Peronosporaceae</taxon>
        <taxon>Phytophthora</taxon>
    </lineage>
</organism>
<evidence type="ECO:0000256" key="1">
    <source>
        <dbReference type="SAM" id="MobiDB-lite"/>
    </source>
</evidence>
<proteinExistence type="predicted"/>
<accession>W2QF60</accession>
<dbReference type="VEuPathDB" id="FungiDB:PPTG_22541"/>
<protein>
    <submittedName>
        <fullName evidence="2">Uncharacterized protein</fullName>
    </submittedName>
</protein>
<dbReference type="EMBL" id="KI669578">
    <property type="protein sequence ID" value="ETN11818.1"/>
    <property type="molecule type" value="Genomic_DNA"/>
</dbReference>